<dbReference type="Proteomes" id="UP000011566">
    <property type="component" value="Unassembled WGS sequence"/>
</dbReference>
<dbReference type="RefSeq" id="WP_007690461.1">
    <property type="nucleotide sequence ID" value="NZ_AJRK01000015.1"/>
</dbReference>
<dbReference type="EMBL" id="AOMB01000006">
    <property type="protein sequence ID" value="EMA41233.1"/>
    <property type="molecule type" value="Genomic_DNA"/>
</dbReference>
<gene>
    <name evidence="1" type="ORF">C447_02272</name>
</gene>
<comment type="caution">
    <text evidence="1">The sequence shown here is derived from an EMBL/GenBank/DDBJ whole genome shotgun (WGS) entry which is preliminary data.</text>
</comment>
<dbReference type="PATRIC" id="fig|1132509.6.peg.536"/>
<evidence type="ECO:0000313" key="1">
    <source>
        <dbReference type="EMBL" id="EMA41233.1"/>
    </source>
</evidence>
<reference evidence="1 2" key="1">
    <citation type="journal article" date="2014" name="PLoS Genet.">
        <title>Phylogenetically driven sequencing of extremely halophilic archaea reveals strategies for static and dynamic osmo-response.</title>
        <authorList>
            <person name="Becker E.A."/>
            <person name="Seitzer P.M."/>
            <person name="Tritt A."/>
            <person name="Larsen D."/>
            <person name="Krusor M."/>
            <person name="Yao A.I."/>
            <person name="Wu D."/>
            <person name="Madern D."/>
            <person name="Eisen J.A."/>
            <person name="Darling A.E."/>
            <person name="Facciotti M.T."/>
        </authorList>
    </citation>
    <scope>NUCLEOTIDE SEQUENCE [LARGE SCALE GENOMIC DNA]</scope>
    <source>
        <strain evidence="1 2">100A6</strain>
    </source>
</reference>
<evidence type="ECO:0000313" key="2">
    <source>
        <dbReference type="Proteomes" id="UP000011566"/>
    </source>
</evidence>
<dbReference type="InterPro" id="IPR038664">
    <property type="entry name" value="Gar1/Naf1_Cbf5-bd_sf"/>
</dbReference>
<protein>
    <submittedName>
        <fullName evidence="1">H/ACA RNA-protein complex component Gar1</fullName>
    </submittedName>
</protein>
<accession>M0M755</accession>
<dbReference type="eggNOG" id="arCOG02466">
    <property type="taxonomic scope" value="Archaea"/>
</dbReference>
<dbReference type="Gene3D" id="2.40.10.230">
    <property type="entry name" value="Probable tRNA pseudouridine synthase domain"/>
    <property type="match status" value="1"/>
</dbReference>
<keyword evidence="2" id="KW-1185">Reference proteome</keyword>
<sequence length="73" mass="7725">MKRAGEVVGTAQGLAIVRCDDEGYPTIGTQLVDQSLSTVGRVVDVFGPTDRPFLALKSTNSPAGLLGERLYSE</sequence>
<dbReference type="InterPro" id="IPR009000">
    <property type="entry name" value="Transl_B-barrel_sf"/>
</dbReference>
<proteinExistence type="predicted"/>
<dbReference type="AlphaFoldDB" id="M0M755"/>
<organism evidence="1 2">
    <name type="scientific">Halococcus hamelinensis 100A6</name>
    <dbReference type="NCBI Taxonomy" id="1132509"/>
    <lineage>
        <taxon>Archaea</taxon>
        <taxon>Methanobacteriati</taxon>
        <taxon>Methanobacteriota</taxon>
        <taxon>Stenosarchaea group</taxon>
        <taxon>Halobacteria</taxon>
        <taxon>Halobacteriales</taxon>
        <taxon>Halococcaceae</taxon>
        <taxon>Halococcus</taxon>
    </lineage>
</organism>
<dbReference type="OrthoDB" id="60264at2157"/>
<dbReference type="NCBIfam" id="NF009628">
    <property type="entry name" value="PRK13149.1-2"/>
    <property type="match status" value="1"/>
</dbReference>
<name>M0M755_9EURY</name>
<dbReference type="SUPFAM" id="SSF50447">
    <property type="entry name" value="Translation proteins"/>
    <property type="match status" value="1"/>
</dbReference>